<reference evidence="1 2" key="1">
    <citation type="submission" date="2023-07" db="EMBL/GenBank/DDBJ databases">
        <title>Genomic Encyclopedia of Type Strains, Phase IV (KMG-IV): sequencing the most valuable type-strain genomes for metagenomic binning, comparative biology and taxonomic classification.</title>
        <authorList>
            <person name="Goeker M."/>
        </authorList>
    </citation>
    <scope>NUCLEOTIDE SEQUENCE [LARGE SCALE GENOMIC DNA]</scope>
    <source>
        <strain evidence="1 2">DSM 17273</strain>
    </source>
</reference>
<name>A0AA90TX83_9EURY</name>
<proteinExistence type="predicted"/>
<keyword evidence="2" id="KW-1185">Reference proteome</keyword>
<dbReference type="RefSeq" id="WP_270096551.1">
    <property type="nucleotide sequence ID" value="NZ_JAQFFK010000003.1"/>
</dbReference>
<organism evidence="1 2">
    <name type="scientific">Methanococcoides alaskense</name>
    <dbReference type="NCBI Taxonomy" id="325778"/>
    <lineage>
        <taxon>Archaea</taxon>
        <taxon>Methanobacteriati</taxon>
        <taxon>Methanobacteriota</taxon>
        <taxon>Stenosarchaea group</taxon>
        <taxon>Methanomicrobia</taxon>
        <taxon>Methanosarcinales</taxon>
        <taxon>Methanosarcinaceae</taxon>
        <taxon>Methanococcoides</taxon>
    </lineage>
</organism>
<dbReference type="AlphaFoldDB" id="A0AA90TX83"/>
<protein>
    <submittedName>
        <fullName evidence="1">Uncharacterized protein</fullName>
    </submittedName>
</protein>
<sequence length="49" mass="5589">MTDIDNMDFKEYSVYLVQNESELLNAWQSHGDTLHFGLAKLVIETATAE</sequence>
<evidence type="ECO:0000313" key="1">
    <source>
        <dbReference type="EMBL" id="MDR6221628.1"/>
    </source>
</evidence>
<dbReference type="EMBL" id="JAVDQI010000001">
    <property type="protein sequence ID" value="MDR6221628.1"/>
    <property type="molecule type" value="Genomic_DNA"/>
</dbReference>
<gene>
    <name evidence="1" type="ORF">J2750_000060</name>
</gene>
<comment type="caution">
    <text evidence="1">The sequence shown here is derived from an EMBL/GenBank/DDBJ whole genome shotgun (WGS) entry which is preliminary data.</text>
</comment>
<dbReference type="Proteomes" id="UP001185015">
    <property type="component" value="Unassembled WGS sequence"/>
</dbReference>
<evidence type="ECO:0000313" key="2">
    <source>
        <dbReference type="Proteomes" id="UP001185015"/>
    </source>
</evidence>
<accession>A0AA90TX83</accession>